<gene>
    <name evidence="1" type="ORF">G8759_23375</name>
</gene>
<dbReference type="AlphaFoldDB" id="A0A6G9ASP8"/>
<reference evidence="1 2" key="1">
    <citation type="submission" date="2020-03" db="EMBL/GenBank/DDBJ databases">
        <authorList>
            <person name="Kim M.K."/>
        </authorList>
    </citation>
    <scope>NUCLEOTIDE SEQUENCE [LARGE SCALE GENOMIC DNA]</scope>
    <source>
        <strain evidence="1 2">BT328</strain>
    </source>
</reference>
<evidence type="ECO:0000313" key="1">
    <source>
        <dbReference type="EMBL" id="QIP15356.1"/>
    </source>
</evidence>
<dbReference type="RefSeq" id="WP_167213324.1">
    <property type="nucleotide sequence ID" value="NZ_CP050063.1"/>
</dbReference>
<accession>A0A6G9ASP8</accession>
<protein>
    <recommendedName>
        <fullName evidence="3">PorT family protein</fullName>
    </recommendedName>
</protein>
<sequence>MLTPWAALGQGVTDFYQNHSESERRYGFRAGVNYSYPIASAEPRLIAISLAGLLPRYGFYIGGFYTRPIIKDQLSLRIDATFQQKGLKSRYINGQINLIAGYYYLGINPQIGLHLTRNITLLTGIEFNPLIRTQNAWADTDPLEVGLTFRLNYMFGRVGAEISYFKGFTRFAQAVTQIAGAGPFDLYNQSAQVGLVYKWGRK</sequence>
<dbReference type="Proteomes" id="UP000501802">
    <property type="component" value="Chromosome"/>
</dbReference>
<dbReference type="KEGG" id="spib:G8759_23375"/>
<organism evidence="1 2">
    <name type="scientific">Spirosoma aureum</name>
    <dbReference type="NCBI Taxonomy" id="2692134"/>
    <lineage>
        <taxon>Bacteria</taxon>
        <taxon>Pseudomonadati</taxon>
        <taxon>Bacteroidota</taxon>
        <taxon>Cytophagia</taxon>
        <taxon>Cytophagales</taxon>
        <taxon>Cytophagaceae</taxon>
        <taxon>Spirosoma</taxon>
    </lineage>
</organism>
<evidence type="ECO:0000313" key="2">
    <source>
        <dbReference type="Proteomes" id="UP000501802"/>
    </source>
</evidence>
<keyword evidence="2" id="KW-1185">Reference proteome</keyword>
<name>A0A6G9ASP8_9BACT</name>
<dbReference type="EMBL" id="CP050063">
    <property type="protein sequence ID" value="QIP15356.1"/>
    <property type="molecule type" value="Genomic_DNA"/>
</dbReference>
<proteinExistence type="predicted"/>
<evidence type="ECO:0008006" key="3">
    <source>
        <dbReference type="Google" id="ProtNLM"/>
    </source>
</evidence>